<organism evidence="2">
    <name type="scientific">Physcomitrium patens</name>
    <name type="common">Spreading-leaved earth moss</name>
    <name type="synonym">Physcomitrella patens</name>
    <dbReference type="NCBI Taxonomy" id="3218"/>
    <lineage>
        <taxon>Eukaryota</taxon>
        <taxon>Viridiplantae</taxon>
        <taxon>Streptophyta</taxon>
        <taxon>Embryophyta</taxon>
        <taxon>Bryophyta</taxon>
        <taxon>Bryophytina</taxon>
        <taxon>Bryopsida</taxon>
        <taxon>Funariidae</taxon>
        <taxon>Funariales</taxon>
        <taxon>Funariaceae</taxon>
        <taxon>Physcomitrium</taxon>
    </lineage>
</organism>
<dbReference type="AlphaFoldDB" id="A0A2K1IYF6"/>
<dbReference type="PaxDb" id="3218-PP1S20_230V6.1"/>
<evidence type="ECO:0000313" key="2">
    <source>
        <dbReference type="EMBL" id="PNR34307.1"/>
    </source>
</evidence>
<reference evidence="2 4" key="2">
    <citation type="journal article" date="2018" name="Plant J.">
        <title>The Physcomitrella patens chromosome-scale assembly reveals moss genome structure and evolution.</title>
        <authorList>
            <person name="Lang D."/>
            <person name="Ullrich K.K."/>
            <person name="Murat F."/>
            <person name="Fuchs J."/>
            <person name="Jenkins J."/>
            <person name="Haas F.B."/>
            <person name="Piednoel M."/>
            <person name="Gundlach H."/>
            <person name="Van Bel M."/>
            <person name="Meyberg R."/>
            <person name="Vives C."/>
            <person name="Morata J."/>
            <person name="Symeonidi A."/>
            <person name="Hiss M."/>
            <person name="Muchero W."/>
            <person name="Kamisugi Y."/>
            <person name="Saleh O."/>
            <person name="Blanc G."/>
            <person name="Decker E.L."/>
            <person name="van Gessel N."/>
            <person name="Grimwood J."/>
            <person name="Hayes R.D."/>
            <person name="Graham S.W."/>
            <person name="Gunter L.E."/>
            <person name="McDaniel S.F."/>
            <person name="Hoernstein S.N.W."/>
            <person name="Larsson A."/>
            <person name="Li F.W."/>
            <person name="Perroud P.F."/>
            <person name="Phillips J."/>
            <person name="Ranjan P."/>
            <person name="Rokshar D.S."/>
            <person name="Rothfels C.J."/>
            <person name="Schneider L."/>
            <person name="Shu S."/>
            <person name="Stevenson D.W."/>
            <person name="Thummler F."/>
            <person name="Tillich M."/>
            <person name="Villarreal Aguilar J.C."/>
            <person name="Widiez T."/>
            <person name="Wong G.K."/>
            <person name="Wymore A."/>
            <person name="Zhang Y."/>
            <person name="Zimmer A.D."/>
            <person name="Quatrano R.S."/>
            <person name="Mayer K.F.X."/>
            <person name="Goodstein D."/>
            <person name="Casacuberta J.M."/>
            <person name="Vandepoele K."/>
            <person name="Reski R."/>
            <person name="Cuming A.C."/>
            <person name="Tuskan G.A."/>
            <person name="Maumus F."/>
            <person name="Salse J."/>
            <person name="Schmutz J."/>
            <person name="Rensing S.A."/>
        </authorList>
    </citation>
    <scope>NUCLEOTIDE SEQUENCE [LARGE SCALE GENOMIC DNA]</scope>
    <source>
        <strain evidence="3 4">cv. Gransden 2004</strain>
    </source>
</reference>
<proteinExistence type="predicted"/>
<reference evidence="3" key="3">
    <citation type="submission" date="2020-12" db="UniProtKB">
        <authorList>
            <consortium name="EnsemblPlants"/>
        </authorList>
    </citation>
    <scope>IDENTIFICATION</scope>
</reference>
<dbReference type="EnsemblPlants" id="Pp3c19_14510V3.2">
    <property type="protein sequence ID" value="Pp3c19_14510V3.2"/>
    <property type="gene ID" value="Pp3c19_14510"/>
</dbReference>
<dbReference type="Gramene" id="Pp3c19_14510V3.2">
    <property type="protein sequence ID" value="Pp3c19_14510V3.2"/>
    <property type="gene ID" value="Pp3c19_14510"/>
</dbReference>
<feature type="compositionally biased region" description="Polar residues" evidence="1">
    <location>
        <begin position="12"/>
        <end position="21"/>
    </location>
</feature>
<keyword evidence="4" id="KW-1185">Reference proteome</keyword>
<gene>
    <name evidence="3" type="primary">LOC112295940</name>
    <name evidence="2" type="ORF">PHYPA_024124</name>
</gene>
<accession>A0A2K1IYF6</accession>
<protein>
    <submittedName>
        <fullName evidence="2 3">Uncharacterized protein</fullName>
    </submittedName>
</protein>
<dbReference type="RefSeq" id="XP_024403759.1">
    <property type="nucleotide sequence ID" value="XM_024547991.2"/>
</dbReference>
<evidence type="ECO:0000313" key="4">
    <source>
        <dbReference type="Proteomes" id="UP000006727"/>
    </source>
</evidence>
<sequence length="256" mass="28300">MAAIPSIRTYGMPNSQTSSTVKQDRIEFGGSFIHRGITRAPARTFFKIDPIKSQVFGRKPTKTTNRIEKPRYAVGCRAARDDYGNCKCIEDAVTLIVTDALQHCLGTENDAMRQKVINQMGKGLAALIRVSTAVAAESTAPIQMAIPEFSTIAEDDLEQVQRMLKLTSLPFQSTYDHDLNHLMEILQTSDRQGRKLRASDLSQICERLASDMVQCLGPLAMCFSQLPLWAKHRALLLPAQMASSVAFNLLAGPDSR</sequence>
<dbReference type="EMBL" id="ABEU02000019">
    <property type="protein sequence ID" value="PNR34307.1"/>
    <property type="molecule type" value="Genomic_DNA"/>
</dbReference>
<dbReference type="OrthoDB" id="10461135at2759"/>
<dbReference type="EnsemblPlants" id="Pp3c19_14510V3.1">
    <property type="protein sequence ID" value="Pp3c19_14510V3.1"/>
    <property type="gene ID" value="Pp3c19_14510"/>
</dbReference>
<dbReference type="Proteomes" id="UP000006727">
    <property type="component" value="Chromosome 19"/>
</dbReference>
<feature type="region of interest" description="Disordered" evidence="1">
    <location>
        <begin position="1"/>
        <end position="21"/>
    </location>
</feature>
<dbReference type="Gramene" id="Pp3c19_14510V3.1">
    <property type="protein sequence ID" value="Pp3c19_14510V3.1"/>
    <property type="gene ID" value="Pp3c19_14510"/>
</dbReference>
<reference evidence="2 4" key="1">
    <citation type="journal article" date="2008" name="Science">
        <title>The Physcomitrella genome reveals evolutionary insights into the conquest of land by plants.</title>
        <authorList>
            <person name="Rensing S."/>
            <person name="Lang D."/>
            <person name="Zimmer A."/>
            <person name="Terry A."/>
            <person name="Salamov A."/>
            <person name="Shapiro H."/>
            <person name="Nishiyama T."/>
            <person name="Perroud P.-F."/>
            <person name="Lindquist E."/>
            <person name="Kamisugi Y."/>
            <person name="Tanahashi T."/>
            <person name="Sakakibara K."/>
            <person name="Fujita T."/>
            <person name="Oishi K."/>
            <person name="Shin-I T."/>
            <person name="Kuroki Y."/>
            <person name="Toyoda A."/>
            <person name="Suzuki Y."/>
            <person name="Hashimoto A."/>
            <person name="Yamaguchi K."/>
            <person name="Sugano A."/>
            <person name="Kohara Y."/>
            <person name="Fujiyama A."/>
            <person name="Anterola A."/>
            <person name="Aoki S."/>
            <person name="Ashton N."/>
            <person name="Barbazuk W.B."/>
            <person name="Barker E."/>
            <person name="Bennetzen J."/>
            <person name="Bezanilla M."/>
            <person name="Blankenship R."/>
            <person name="Cho S.H."/>
            <person name="Dutcher S."/>
            <person name="Estelle M."/>
            <person name="Fawcett J.A."/>
            <person name="Gundlach H."/>
            <person name="Hanada K."/>
            <person name="Heyl A."/>
            <person name="Hicks K.A."/>
            <person name="Hugh J."/>
            <person name="Lohr M."/>
            <person name="Mayer K."/>
            <person name="Melkozernov A."/>
            <person name="Murata T."/>
            <person name="Nelson D."/>
            <person name="Pils B."/>
            <person name="Prigge M."/>
            <person name="Reiss B."/>
            <person name="Renner T."/>
            <person name="Rombauts S."/>
            <person name="Rushton P."/>
            <person name="Sanderfoot A."/>
            <person name="Schween G."/>
            <person name="Shiu S.-H."/>
            <person name="Stueber K."/>
            <person name="Theodoulou F.L."/>
            <person name="Tu H."/>
            <person name="Van de Peer Y."/>
            <person name="Verrier P.J."/>
            <person name="Waters E."/>
            <person name="Wood A."/>
            <person name="Yang L."/>
            <person name="Cove D."/>
            <person name="Cuming A."/>
            <person name="Hasebe M."/>
            <person name="Lucas S."/>
            <person name="Mishler D.B."/>
            <person name="Reski R."/>
            <person name="Grigoriev I."/>
            <person name="Quatrano R.S."/>
            <person name="Boore J.L."/>
        </authorList>
    </citation>
    <scope>NUCLEOTIDE SEQUENCE [LARGE SCALE GENOMIC DNA]</scope>
    <source>
        <strain evidence="3 4">cv. Gransden 2004</strain>
    </source>
</reference>
<evidence type="ECO:0000256" key="1">
    <source>
        <dbReference type="SAM" id="MobiDB-lite"/>
    </source>
</evidence>
<name>A0A2K1IYF6_PHYPA</name>
<evidence type="ECO:0000313" key="3">
    <source>
        <dbReference type="EnsemblPlants" id="Pp3c19_14510V3.1"/>
    </source>
</evidence>
<dbReference type="KEGG" id="ppp:112295940"/>
<dbReference type="GeneID" id="112295940"/>